<protein>
    <submittedName>
        <fullName evidence="1">Uncharacterized protein</fullName>
    </submittedName>
</protein>
<dbReference type="Proteomes" id="UP000020681">
    <property type="component" value="Unassembled WGS sequence"/>
</dbReference>
<reference evidence="1 2" key="1">
    <citation type="submission" date="2014-01" db="EMBL/GenBank/DDBJ databases">
        <authorList>
            <person name="Dobos K."/>
            <person name="Lenaerts A."/>
            <person name="Ordway D."/>
            <person name="DeGroote M.A."/>
            <person name="Parker T."/>
            <person name="Sizemore C."/>
            <person name="Tallon L.J."/>
            <person name="Sadzewicz L.K."/>
            <person name="Sengamalay N."/>
            <person name="Fraser C.M."/>
            <person name="Hine E."/>
            <person name="Shefchek K.A."/>
            <person name="Das S.P."/>
            <person name="Tettelin H."/>
        </authorList>
    </citation>
    <scope>NUCLEOTIDE SEQUENCE [LARGE SCALE GENOMIC DNA]</scope>
    <source>
        <strain evidence="1 2">Harvey</strain>
    </source>
</reference>
<sequence length="51" mass="5528">MPSARLSREAPRFGNEDGVMPNSSVIDSFLLACLTIRDDQFAGRAALAVNF</sequence>
<keyword evidence="2" id="KW-1185">Reference proteome</keyword>
<proteinExistence type="predicted"/>
<evidence type="ECO:0000313" key="1">
    <source>
        <dbReference type="EMBL" id="EUA91608.1"/>
    </source>
</evidence>
<gene>
    <name evidence="1" type="ORF">I551_1942</name>
</gene>
<comment type="caution">
    <text evidence="1">The sequence shown here is derived from an EMBL/GenBank/DDBJ whole genome shotgun (WGS) entry which is preliminary data.</text>
</comment>
<organism evidence="1 2">
    <name type="scientific">Mycobacterium ulcerans str. Harvey</name>
    <dbReference type="NCBI Taxonomy" id="1299332"/>
    <lineage>
        <taxon>Bacteria</taxon>
        <taxon>Bacillati</taxon>
        <taxon>Actinomycetota</taxon>
        <taxon>Actinomycetes</taxon>
        <taxon>Mycobacteriales</taxon>
        <taxon>Mycobacteriaceae</taxon>
        <taxon>Mycobacterium</taxon>
        <taxon>Mycobacterium ulcerans group</taxon>
    </lineage>
</organism>
<accession>A0ABN0R3W0</accession>
<evidence type="ECO:0000313" key="2">
    <source>
        <dbReference type="Proteomes" id="UP000020681"/>
    </source>
</evidence>
<dbReference type="EMBL" id="JAOL01000087">
    <property type="protein sequence ID" value="EUA91608.1"/>
    <property type="molecule type" value="Genomic_DNA"/>
</dbReference>
<name>A0ABN0R3W0_MYCUL</name>